<keyword evidence="1" id="KW-0732">Signal</keyword>
<reference evidence="2 3" key="1">
    <citation type="submission" date="2020-06" db="EMBL/GenBank/DDBJ databases">
        <title>Schlegella sp. ID0723 isolated from air conditioner.</title>
        <authorList>
            <person name="Kim D.Y."/>
            <person name="Kim D.-U."/>
        </authorList>
    </citation>
    <scope>NUCLEOTIDE SEQUENCE [LARGE SCALE GENOMIC DNA]</scope>
    <source>
        <strain evidence="2 3">ID0723</strain>
    </source>
</reference>
<dbReference type="InterPro" id="IPR009003">
    <property type="entry name" value="Peptidase_S1_PA"/>
</dbReference>
<dbReference type="Proteomes" id="UP000529637">
    <property type="component" value="Unassembled WGS sequence"/>
</dbReference>
<dbReference type="RefSeq" id="WP_176065569.1">
    <property type="nucleotide sequence ID" value="NZ_JABWMJ010000001.1"/>
</dbReference>
<sequence length="257" mass="26834">MPLHLTRRAALLATLLTAAGAAHAGLVETIVAAKPSVLAVGTHDALDNPRFTFRGSGFVVGDGNLLVTNAHVLPDDGADSGNRRKTLAVVAPRVGSGEVRTASVVRIDRTHDLALLRFEGSPLAALRLAEPKNIHEGASIALMGFPIGSVLGLAPVTHRGIISSITAIALPPANARQLNERSVRALRDGAFELYQLDATAYPGNSGGPVLDADSGEVVGVVNMVLVRSTKESALSNPTGISYAIPARFVRELIEQPR</sequence>
<dbReference type="SUPFAM" id="SSF50494">
    <property type="entry name" value="Trypsin-like serine proteases"/>
    <property type="match status" value="1"/>
</dbReference>
<keyword evidence="3" id="KW-1185">Reference proteome</keyword>
<evidence type="ECO:0000256" key="1">
    <source>
        <dbReference type="SAM" id="SignalP"/>
    </source>
</evidence>
<feature type="signal peptide" evidence="1">
    <location>
        <begin position="1"/>
        <end position="24"/>
    </location>
</feature>
<evidence type="ECO:0000313" key="3">
    <source>
        <dbReference type="Proteomes" id="UP000529637"/>
    </source>
</evidence>
<evidence type="ECO:0000313" key="2">
    <source>
        <dbReference type="EMBL" id="NUZ04539.1"/>
    </source>
</evidence>
<dbReference type="PANTHER" id="PTHR43019:SF23">
    <property type="entry name" value="PROTEASE DO-LIKE 5, CHLOROPLASTIC"/>
    <property type="match status" value="1"/>
</dbReference>
<feature type="chain" id="PRO_5030787540" evidence="1">
    <location>
        <begin position="25"/>
        <end position="257"/>
    </location>
</feature>
<dbReference type="AlphaFoldDB" id="A0A7Y6NK15"/>
<accession>A0A7Y6NK15</accession>
<dbReference type="PROSITE" id="PS51318">
    <property type="entry name" value="TAT"/>
    <property type="match status" value="1"/>
</dbReference>
<dbReference type="EMBL" id="JABWMJ010000001">
    <property type="protein sequence ID" value="NUZ04539.1"/>
    <property type="molecule type" value="Genomic_DNA"/>
</dbReference>
<organism evidence="2 3">
    <name type="scientific">Piscinibacter koreensis</name>
    <dbReference type="NCBI Taxonomy" id="2742824"/>
    <lineage>
        <taxon>Bacteria</taxon>
        <taxon>Pseudomonadati</taxon>
        <taxon>Pseudomonadota</taxon>
        <taxon>Betaproteobacteria</taxon>
        <taxon>Burkholderiales</taxon>
        <taxon>Sphaerotilaceae</taxon>
        <taxon>Piscinibacter</taxon>
    </lineage>
</organism>
<dbReference type="InterPro" id="IPR043504">
    <property type="entry name" value="Peptidase_S1_PA_chymotrypsin"/>
</dbReference>
<gene>
    <name evidence="2" type="ORF">HQN59_02085</name>
</gene>
<dbReference type="Pfam" id="PF13365">
    <property type="entry name" value="Trypsin_2"/>
    <property type="match status" value="1"/>
</dbReference>
<comment type="caution">
    <text evidence="2">The sequence shown here is derived from an EMBL/GenBank/DDBJ whole genome shotgun (WGS) entry which is preliminary data.</text>
</comment>
<name>A0A7Y6NK15_9BURK</name>
<proteinExistence type="predicted"/>
<dbReference type="InterPro" id="IPR006311">
    <property type="entry name" value="TAT_signal"/>
</dbReference>
<dbReference type="Gene3D" id="2.40.10.10">
    <property type="entry name" value="Trypsin-like serine proteases"/>
    <property type="match status" value="2"/>
</dbReference>
<dbReference type="PANTHER" id="PTHR43019">
    <property type="entry name" value="SERINE ENDOPROTEASE DEGS"/>
    <property type="match status" value="1"/>
</dbReference>
<protein>
    <submittedName>
        <fullName evidence="2">Trypsin-like peptidase domain-containing protein</fullName>
    </submittedName>
</protein>